<dbReference type="Pfam" id="PF00811">
    <property type="entry name" value="Ependymin"/>
    <property type="match status" value="1"/>
</dbReference>
<accession>A0A8B7ZG63</accession>
<evidence type="ECO:0000313" key="2">
    <source>
        <dbReference type="Proteomes" id="UP000694845"/>
    </source>
</evidence>
<dbReference type="GO" id="GO:0007160">
    <property type="term" value="P:cell-matrix adhesion"/>
    <property type="evidence" value="ECO:0007669"/>
    <property type="project" value="InterPro"/>
</dbReference>
<proteinExistence type="predicted"/>
<protein>
    <submittedName>
        <fullName evidence="3">Development-specific protein LVN1.2-like</fullName>
    </submittedName>
</protein>
<dbReference type="AlphaFoldDB" id="A0A8B7ZG63"/>
<dbReference type="RefSeq" id="XP_022102236.1">
    <property type="nucleotide sequence ID" value="XM_022246544.1"/>
</dbReference>
<keyword evidence="1" id="KW-0732">Signal</keyword>
<reference evidence="3" key="1">
    <citation type="submission" date="2025-08" db="UniProtKB">
        <authorList>
            <consortium name="RefSeq"/>
        </authorList>
    </citation>
    <scope>IDENTIFICATION</scope>
</reference>
<dbReference type="PANTHER" id="PTHR10697">
    <property type="entry name" value="MAMMALIAN EPENDYMIN-RELATED PROTEIN 1"/>
    <property type="match status" value="1"/>
</dbReference>
<feature type="signal peptide" evidence="1">
    <location>
        <begin position="1"/>
        <end position="19"/>
    </location>
</feature>
<sequence length="219" mass="24301">MSMKLMLLPLLTVVATSLAQQKCCWPDVFEVDAVTTVGSALGGKGTVSKENLHLAYDYPKRRLAEVTYKMVAGQRTEFRILLEYNTEVEYTIQSSPVVSTCTKASLPPQSKMPHCIPDTASFLGSSYFGYKKLNVDFFQFYMAQSMGNVTEVVSKGDCIPVSTTTVVPIAQLIANIGYVNYTHGIINPTKYFNIPTYCPKTPTDELEMAEVTPRLIRLV</sequence>
<dbReference type="GO" id="GO:0005509">
    <property type="term" value="F:calcium ion binding"/>
    <property type="evidence" value="ECO:0007669"/>
    <property type="project" value="InterPro"/>
</dbReference>
<evidence type="ECO:0000313" key="3">
    <source>
        <dbReference type="RefSeq" id="XP_022102236.1"/>
    </source>
</evidence>
<organism evidence="2 3">
    <name type="scientific">Acanthaster planci</name>
    <name type="common">Crown-of-thorns starfish</name>
    <dbReference type="NCBI Taxonomy" id="133434"/>
    <lineage>
        <taxon>Eukaryota</taxon>
        <taxon>Metazoa</taxon>
        <taxon>Echinodermata</taxon>
        <taxon>Eleutherozoa</taxon>
        <taxon>Asterozoa</taxon>
        <taxon>Asteroidea</taxon>
        <taxon>Valvatacea</taxon>
        <taxon>Valvatida</taxon>
        <taxon>Acanthasteridae</taxon>
        <taxon>Acanthaster</taxon>
    </lineage>
</organism>
<dbReference type="GO" id="GO:0005764">
    <property type="term" value="C:lysosome"/>
    <property type="evidence" value="ECO:0007669"/>
    <property type="project" value="TreeGrafter"/>
</dbReference>
<name>A0A8B7ZG63_ACAPL</name>
<dbReference type="InterPro" id="IPR001299">
    <property type="entry name" value="Ependymin"/>
</dbReference>
<feature type="chain" id="PRO_5034628509" evidence="1">
    <location>
        <begin position="20"/>
        <end position="219"/>
    </location>
</feature>
<dbReference type="GeneID" id="110985488"/>
<keyword evidence="2" id="KW-1185">Reference proteome</keyword>
<dbReference type="OrthoDB" id="10070532at2759"/>
<dbReference type="Proteomes" id="UP000694845">
    <property type="component" value="Unplaced"/>
</dbReference>
<evidence type="ECO:0000256" key="1">
    <source>
        <dbReference type="SAM" id="SignalP"/>
    </source>
</evidence>
<gene>
    <name evidence="3" type="primary">LOC110985488</name>
</gene>
<dbReference type="GO" id="GO:0005576">
    <property type="term" value="C:extracellular region"/>
    <property type="evidence" value="ECO:0007669"/>
    <property type="project" value="InterPro"/>
</dbReference>
<dbReference type="KEGG" id="aplc:110985488"/>
<dbReference type="PANTHER" id="PTHR10697:SF13">
    <property type="entry name" value="RICIN B LECTIN DOMAIN-CONTAINING PROTEIN"/>
    <property type="match status" value="1"/>
</dbReference>